<dbReference type="EMBL" id="CP182909">
    <property type="protein sequence ID" value="XPM65408.1"/>
    <property type="molecule type" value="Genomic_DNA"/>
</dbReference>
<evidence type="ECO:0000313" key="2">
    <source>
        <dbReference type="Proteomes" id="UP000095472"/>
    </source>
</evidence>
<dbReference type="Proteomes" id="UP000095472">
    <property type="component" value="Chromosome"/>
</dbReference>
<proteinExistence type="predicted"/>
<name>A0ACD5GWQ1_9CYAN</name>
<evidence type="ECO:0000313" key="1">
    <source>
        <dbReference type="EMBL" id="XPM65408.1"/>
    </source>
</evidence>
<protein>
    <submittedName>
        <fullName evidence="1">Uncharacterized protein</fullName>
    </submittedName>
</protein>
<keyword evidence="2" id="KW-1185">Reference proteome</keyword>
<organism evidence="1 2">
    <name type="scientific">Desertifilum tharense IPPAS B-1220</name>
    <dbReference type="NCBI Taxonomy" id="1781255"/>
    <lineage>
        <taxon>Bacteria</taxon>
        <taxon>Bacillati</taxon>
        <taxon>Cyanobacteriota</taxon>
        <taxon>Cyanophyceae</taxon>
        <taxon>Desertifilales</taxon>
        <taxon>Desertifilaceae</taxon>
        <taxon>Desertifilum</taxon>
    </lineage>
</organism>
<sequence>MALALLVLLNLPHLPTCFPIPSQYGQTDDHRGSGRLGQIQLTNLAIPRG</sequence>
<reference evidence="1 2" key="1">
    <citation type="journal article" date="2016" name="Genome Announc.">
        <title>Draft Genome Sequence of the Thermotolerant Cyanobacterium Desertifilum sp. IPPAS B-1220.</title>
        <authorList>
            <person name="Mironov K.S."/>
            <person name="Sinetova M.A."/>
            <person name="Bolatkhan K."/>
            <person name="Zayadan B.K."/>
            <person name="Ustinova V.V."/>
            <person name="Kupriyanova E.V."/>
            <person name="Skrypnik A.N."/>
            <person name="Gogoleva N.E."/>
            <person name="Gogolev Y.V."/>
            <person name="Los D.A."/>
        </authorList>
    </citation>
    <scope>NUCLEOTIDE SEQUENCE [LARGE SCALE GENOMIC DNA]</scope>
    <source>
        <strain evidence="1 2">IPPAS B-1220</strain>
    </source>
</reference>
<accession>A0ACD5GWQ1</accession>
<gene>
    <name evidence="1" type="ORF">BH720_006765</name>
</gene>